<evidence type="ECO:0000313" key="2">
    <source>
        <dbReference type="EMBL" id="QJA77699.1"/>
    </source>
</evidence>
<accession>A0A6M3IJS0</accession>
<name>A0A6M3IJS0_9ZZZZ</name>
<organism evidence="1">
    <name type="scientific">viral metagenome</name>
    <dbReference type="NCBI Taxonomy" id="1070528"/>
    <lineage>
        <taxon>unclassified sequences</taxon>
        <taxon>metagenomes</taxon>
        <taxon>organismal metagenomes</taxon>
    </lineage>
</organism>
<proteinExistence type="predicted"/>
<gene>
    <name evidence="2" type="ORF">MM415A01245_0004</name>
    <name evidence="1" type="ORF">MM415B01625_0013</name>
</gene>
<dbReference type="EMBL" id="MT142297">
    <property type="protein sequence ID" value="QJA77699.1"/>
    <property type="molecule type" value="Genomic_DNA"/>
</dbReference>
<reference evidence="1" key="1">
    <citation type="submission" date="2020-03" db="EMBL/GenBank/DDBJ databases">
        <title>The deep terrestrial virosphere.</title>
        <authorList>
            <person name="Holmfeldt K."/>
            <person name="Nilsson E."/>
            <person name="Simone D."/>
            <person name="Lopez-Fernandez M."/>
            <person name="Wu X."/>
            <person name="de Brujin I."/>
            <person name="Lundin D."/>
            <person name="Andersson A."/>
            <person name="Bertilsson S."/>
            <person name="Dopson M."/>
        </authorList>
    </citation>
    <scope>NUCLEOTIDE SEQUENCE</scope>
    <source>
        <strain evidence="2">MM415A01245</strain>
        <strain evidence="1">MM415B01625</strain>
    </source>
</reference>
<protein>
    <submittedName>
        <fullName evidence="1">Uncharacterized protein</fullName>
    </submittedName>
</protein>
<sequence>MCEGADRECECCNGVGTFEIIGCPRERLGADMYEALFAAEQADEGMWPCAGGWLDQTRNCIDAVRFIQSDKAHWEIERLGKADG</sequence>
<dbReference type="EMBL" id="MT141280">
    <property type="protein sequence ID" value="QJA57571.1"/>
    <property type="molecule type" value="Genomic_DNA"/>
</dbReference>
<dbReference type="AlphaFoldDB" id="A0A6M3IJS0"/>
<evidence type="ECO:0000313" key="1">
    <source>
        <dbReference type="EMBL" id="QJA57571.1"/>
    </source>
</evidence>